<reference evidence="11" key="1">
    <citation type="journal article" date="2019" name="Int. J. Syst. Evol. Microbiol.">
        <title>The Global Catalogue of Microorganisms (GCM) 10K type strain sequencing project: providing services to taxonomists for standard genome sequencing and annotation.</title>
        <authorList>
            <consortium name="The Broad Institute Genomics Platform"/>
            <consortium name="The Broad Institute Genome Sequencing Center for Infectious Disease"/>
            <person name="Wu L."/>
            <person name="Ma J."/>
        </authorList>
    </citation>
    <scope>NUCLEOTIDE SEQUENCE [LARGE SCALE GENOMIC DNA]</scope>
    <source>
        <strain evidence="11">JCM 16231</strain>
    </source>
</reference>
<accession>A0ABP3VF96</accession>
<feature type="transmembrane region" description="Helical" evidence="8">
    <location>
        <begin position="372"/>
        <end position="392"/>
    </location>
</feature>
<name>A0ABP3VF96_9FLAO</name>
<feature type="transmembrane region" description="Helical" evidence="8">
    <location>
        <begin position="162"/>
        <end position="179"/>
    </location>
</feature>
<evidence type="ECO:0000313" key="11">
    <source>
        <dbReference type="Proteomes" id="UP001500185"/>
    </source>
</evidence>
<feature type="transmembrane region" description="Helical" evidence="8">
    <location>
        <begin position="12"/>
        <end position="33"/>
    </location>
</feature>
<evidence type="ECO:0000256" key="2">
    <source>
        <dbReference type="ARBA" id="ARBA00022475"/>
    </source>
</evidence>
<evidence type="ECO:0000313" key="10">
    <source>
        <dbReference type="EMBL" id="GAA0756661.1"/>
    </source>
</evidence>
<keyword evidence="11" id="KW-1185">Reference proteome</keyword>
<feature type="transmembrane region" description="Helical" evidence="8">
    <location>
        <begin position="291"/>
        <end position="310"/>
    </location>
</feature>
<dbReference type="InterPro" id="IPR050297">
    <property type="entry name" value="LipidA_mod_glycosyltrf_83"/>
</dbReference>
<feature type="domain" description="Glycosyltransferase RgtA/B/C/D-like" evidence="9">
    <location>
        <begin position="64"/>
        <end position="220"/>
    </location>
</feature>
<evidence type="ECO:0000256" key="1">
    <source>
        <dbReference type="ARBA" id="ARBA00004651"/>
    </source>
</evidence>
<feature type="transmembrane region" description="Helical" evidence="8">
    <location>
        <begin position="209"/>
        <end position="228"/>
    </location>
</feature>
<keyword evidence="4" id="KW-0808">Transferase</keyword>
<evidence type="ECO:0000256" key="4">
    <source>
        <dbReference type="ARBA" id="ARBA00022679"/>
    </source>
</evidence>
<comment type="caution">
    <text evidence="10">The sequence shown here is derived from an EMBL/GenBank/DDBJ whole genome shotgun (WGS) entry which is preliminary data.</text>
</comment>
<feature type="transmembrane region" description="Helical" evidence="8">
    <location>
        <begin position="117"/>
        <end position="134"/>
    </location>
</feature>
<dbReference type="PANTHER" id="PTHR33908">
    <property type="entry name" value="MANNOSYLTRANSFERASE YKCB-RELATED"/>
    <property type="match status" value="1"/>
</dbReference>
<evidence type="ECO:0000256" key="6">
    <source>
        <dbReference type="ARBA" id="ARBA00022989"/>
    </source>
</evidence>
<feature type="transmembrane region" description="Helical" evidence="8">
    <location>
        <begin position="347"/>
        <end position="366"/>
    </location>
</feature>
<feature type="transmembrane region" description="Helical" evidence="8">
    <location>
        <begin position="185"/>
        <end position="202"/>
    </location>
</feature>
<dbReference type="RefSeq" id="WP_224453762.1">
    <property type="nucleotide sequence ID" value="NZ_BAAAGG010000005.1"/>
</dbReference>
<feature type="transmembrane region" description="Helical" evidence="8">
    <location>
        <begin position="404"/>
        <end position="424"/>
    </location>
</feature>
<keyword evidence="6 8" id="KW-1133">Transmembrane helix</keyword>
<evidence type="ECO:0000256" key="8">
    <source>
        <dbReference type="SAM" id="Phobius"/>
    </source>
</evidence>
<dbReference type="Pfam" id="PF13231">
    <property type="entry name" value="PMT_2"/>
    <property type="match status" value="1"/>
</dbReference>
<dbReference type="Proteomes" id="UP001500185">
    <property type="component" value="Unassembled WGS sequence"/>
</dbReference>
<evidence type="ECO:0000256" key="7">
    <source>
        <dbReference type="ARBA" id="ARBA00023136"/>
    </source>
</evidence>
<dbReference type="PANTHER" id="PTHR33908:SF3">
    <property type="entry name" value="UNDECAPRENYL PHOSPHATE-ALPHA-4-AMINO-4-DEOXY-L-ARABINOSE ARABINOSYL TRANSFERASE"/>
    <property type="match status" value="1"/>
</dbReference>
<gene>
    <name evidence="10" type="ORF">GCM10009433_12210</name>
</gene>
<comment type="subcellular location">
    <subcellularLocation>
        <location evidence="1">Cell membrane</location>
        <topology evidence="1">Multi-pass membrane protein</topology>
    </subcellularLocation>
</comment>
<keyword evidence="5 8" id="KW-0812">Transmembrane</keyword>
<organism evidence="10 11">
    <name type="scientific">Psychroflexus lacisalsi</name>
    <dbReference type="NCBI Taxonomy" id="503928"/>
    <lineage>
        <taxon>Bacteria</taxon>
        <taxon>Pseudomonadati</taxon>
        <taxon>Bacteroidota</taxon>
        <taxon>Flavobacteriia</taxon>
        <taxon>Flavobacteriales</taxon>
        <taxon>Flavobacteriaceae</taxon>
        <taxon>Psychroflexus</taxon>
    </lineage>
</organism>
<evidence type="ECO:0000259" key="9">
    <source>
        <dbReference type="Pfam" id="PF13231"/>
    </source>
</evidence>
<evidence type="ECO:0000256" key="5">
    <source>
        <dbReference type="ARBA" id="ARBA00022692"/>
    </source>
</evidence>
<proteinExistence type="predicted"/>
<keyword evidence="3" id="KW-0328">Glycosyltransferase</keyword>
<protein>
    <submittedName>
        <fullName evidence="10">Glycosyltransferase family 39 protein</fullName>
    </submittedName>
</protein>
<feature type="transmembrane region" description="Helical" evidence="8">
    <location>
        <begin position="316"/>
        <end position="335"/>
    </location>
</feature>
<feature type="transmembrane region" description="Helical" evidence="8">
    <location>
        <begin position="140"/>
        <end position="155"/>
    </location>
</feature>
<sequence>MLISYIEDRPYLTLILSSILLFYINLDVLPVSIMEARNFIVAREMLTENNWFLTTMNGIARYEKPPLPSWITSFFVSLFDNQSTWVYRLPVSVFSTMGLIGVYKLSFALSNLKTQSLYAALILGTSFYYVVIRFEAPSDMFTHVAMIFSLYYLVRVTQEKKIIYSAVIGGLWLAASILSKGPVSLYVLWLPFIIAYAVTFKFEFKKKIGYYFIYIGLGLLLGASWYVYVRLLDPVAFLEIAETETSNWSSYNVRPFYYYWSFFIQTGIWTIPALISLAYPYFKNKVENNKLYLFSIIWTLAAVVLLSIIPEKKSRYLMPVLIPLALNTVQIIFYFIKEKNLKFNKTLATILLIVCLAIIVAPPFVINHSFQFWLWYTSMASFALIIGFNTTLQFSKSYLKTLVWNYFFIIILITSIGMNGVVYLQKNKSYSKTISQKAKNLPIYYYEELSPELIFASGKISQPINFDVVLKSESLILVPGSVLSSFKNDLPEHIDKQSIEHIDLNFFNSKDDKSYKSRLQVDLIKVLNERK</sequence>
<keyword evidence="7 8" id="KW-0472">Membrane</keyword>
<feature type="transmembrane region" description="Helical" evidence="8">
    <location>
        <begin position="257"/>
        <end position="279"/>
    </location>
</feature>
<feature type="transmembrane region" description="Helical" evidence="8">
    <location>
        <begin position="85"/>
        <end position="105"/>
    </location>
</feature>
<evidence type="ECO:0000256" key="3">
    <source>
        <dbReference type="ARBA" id="ARBA00022676"/>
    </source>
</evidence>
<dbReference type="InterPro" id="IPR038731">
    <property type="entry name" value="RgtA/B/C-like"/>
</dbReference>
<keyword evidence="2" id="KW-1003">Cell membrane</keyword>
<dbReference type="EMBL" id="BAAAGG010000005">
    <property type="protein sequence ID" value="GAA0756661.1"/>
    <property type="molecule type" value="Genomic_DNA"/>
</dbReference>